<comment type="similarity">
    <text evidence="1 5">Belongs to the FliD family.</text>
</comment>
<reference evidence="8 9" key="1">
    <citation type="submission" date="2020-08" db="EMBL/GenBank/DDBJ databases">
        <title>Novel species isolated from subtropical streams in China.</title>
        <authorList>
            <person name="Lu H."/>
        </authorList>
    </citation>
    <scope>NUCLEOTIDE SEQUENCE [LARGE SCALE GENOMIC DNA]</scope>
    <source>
        <strain evidence="8 9">CY18W</strain>
    </source>
</reference>
<evidence type="ECO:0000256" key="5">
    <source>
        <dbReference type="RuleBase" id="RU362066"/>
    </source>
</evidence>
<proteinExistence type="inferred from homology"/>
<evidence type="ECO:0000256" key="2">
    <source>
        <dbReference type="ARBA" id="ARBA00011255"/>
    </source>
</evidence>
<dbReference type="Proteomes" id="UP000650424">
    <property type="component" value="Unassembled WGS sequence"/>
</dbReference>
<dbReference type="PANTHER" id="PTHR30288:SF0">
    <property type="entry name" value="FLAGELLAR HOOK-ASSOCIATED PROTEIN 2"/>
    <property type="match status" value="1"/>
</dbReference>
<protein>
    <recommendedName>
        <fullName evidence="5">Flagellar hook-associated protein 2</fullName>
        <shortName evidence="5">HAP2</shortName>
    </recommendedName>
    <alternativeName>
        <fullName evidence="5">Flagellar cap protein</fullName>
    </alternativeName>
</protein>
<evidence type="ECO:0000313" key="8">
    <source>
        <dbReference type="EMBL" id="MBC3917348.1"/>
    </source>
</evidence>
<evidence type="ECO:0000256" key="3">
    <source>
        <dbReference type="ARBA" id="ARBA00023054"/>
    </source>
</evidence>
<organism evidence="8 9">
    <name type="scientific">Undibacterium hunanense</name>
    <dbReference type="NCBI Taxonomy" id="2762292"/>
    <lineage>
        <taxon>Bacteria</taxon>
        <taxon>Pseudomonadati</taxon>
        <taxon>Pseudomonadota</taxon>
        <taxon>Betaproteobacteria</taxon>
        <taxon>Burkholderiales</taxon>
        <taxon>Oxalobacteraceae</taxon>
        <taxon>Undibacterium</taxon>
    </lineage>
</organism>
<comment type="subcellular location">
    <subcellularLocation>
        <location evidence="5">Secreted</location>
    </subcellularLocation>
    <subcellularLocation>
        <location evidence="5">Bacterial flagellum</location>
    </subcellularLocation>
</comment>
<dbReference type="InterPro" id="IPR003481">
    <property type="entry name" value="FliD_N"/>
</dbReference>
<keyword evidence="8" id="KW-0969">Cilium</keyword>
<keyword evidence="8" id="KW-0966">Cell projection</keyword>
<dbReference type="RefSeq" id="WP_186946574.1">
    <property type="nucleotide sequence ID" value="NZ_JACOGF010000003.1"/>
</dbReference>
<feature type="domain" description="Flagellar hook-associated protein 2 C-terminal" evidence="7">
    <location>
        <begin position="581"/>
        <end position="653"/>
    </location>
</feature>
<name>A0ABR6ZP27_9BURK</name>
<dbReference type="InterPro" id="IPR040026">
    <property type="entry name" value="FliD"/>
</dbReference>
<comment type="subunit">
    <text evidence="2 5">Homopentamer.</text>
</comment>
<dbReference type="Pfam" id="PF07195">
    <property type="entry name" value="FliD_C"/>
    <property type="match status" value="2"/>
</dbReference>
<evidence type="ECO:0000256" key="4">
    <source>
        <dbReference type="ARBA" id="ARBA00023143"/>
    </source>
</evidence>
<gene>
    <name evidence="8" type="primary">fliD</name>
    <name evidence="8" type="ORF">H8L32_07675</name>
</gene>
<dbReference type="InterPro" id="IPR010809">
    <property type="entry name" value="FliD_C"/>
</dbReference>
<evidence type="ECO:0000259" key="7">
    <source>
        <dbReference type="Pfam" id="PF07195"/>
    </source>
</evidence>
<sequence length="670" mass="66757">MGIQSTGLGANLDVNGLISKLMTVESQPLTTLAKKEASFQAKLSAYGTLNSALSIFQSNVTGLSNLSTFQSLTASAGDSSILSASTTSVSTQGSYSVNVSKLAQAQTISSAGQLSSTASIGSGSSTTISFEFGTISGGTSANGVYTGATFTQDATQAIGTVTIDGANNSLQGIRDAINAANVGATAAIVGDGSATPYHLVLTSAKTGATSSLKISATGDAAIQSLVNYDPAGSQNFTETTTAQNAALTVNGIAISSTSNAVTGAIQGTTLNLSKVGTTSLSLSANTSGIQSAINGFVKGFNDFQSTLKTLTGYDASTQKGGILIGDSTARNIQSQVRSTLSTAVNGLGGNITTLSSIGISFQKDGTLSIDSSKLQTALSSNYNDISGLFASVGKATDSLVGYSSSTSATKQGAYGLEVTAIATQGGLKGDLDLTTGNTTIAASTTINVTLNGKTAAVALAAGSYTASSLATLLQTSINGNSTFKDNGSTVTATIDGNGFLQLQSTNYGSASNVTLADGTGTGAASLTGTVLNGTAGVDVAGKLNGITAAGSGQYLTGATGSNAEGLKILISGGSLGARGTINFSRGYASQVTSLLSTVVGTSGSISSATDGINRSIKDIGKQRDILNSRLFDTEARYRAQFTALDTIVSSLNNTSSFLTQQLAALTSSTK</sequence>
<accession>A0ABR6ZP27</accession>
<dbReference type="EMBL" id="JACOGF010000003">
    <property type="protein sequence ID" value="MBC3917348.1"/>
    <property type="molecule type" value="Genomic_DNA"/>
</dbReference>
<feature type="domain" description="Flagellar hook-associated protein 2 N-terminal" evidence="6">
    <location>
        <begin position="11"/>
        <end position="106"/>
    </location>
</feature>
<evidence type="ECO:0000313" key="9">
    <source>
        <dbReference type="Proteomes" id="UP000650424"/>
    </source>
</evidence>
<keyword evidence="3" id="KW-0175">Coiled coil</keyword>
<dbReference type="Pfam" id="PF02465">
    <property type="entry name" value="FliD_N"/>
    <property type="match status" value="1"/>
</dbReference>
<comment type="function">
    <text evidence="5">Required for morphogenesis and for the elongation of the flagellar filament by facilitating polymerization of the flagellin monomers at the tip of growing filament. Forms a capping structure, which prevents flagellin subunits (transported through the central channel of the flagellum) from leaking out without polymerization at the distal end.</text>
</comment>
<keyword evidence="8" id="KW-0282">Flagellum</keyword>
<evidence type="ECO:0000256" key="1">
    <source>
        <dbReference type="ARBA" id="ARBA00009764"/>
    </source>
</evidence>
<evidence type="ECO:0000259" key="6">
    <source>
        <dbReference type="Pfam" id="PF02465"/>
    </source>
</evidence>
<keyword evidence="4 5" id="KW-0975">Bacterial flagellum</keyword>
<comment type="caution">
    <text evidence="8">The sequence shown here is derived from an EMBL/GenBank/DDBJ whole genome shotgun (WGS) entry which is preliminary data.</text>
</comment>
<keyword evidence="5" id="KW-0964">Secreted</keyword>
<dbReference type="PANTHER" id="PTHR30288">
    <property type="entry name" value="FLAGELLAR CAP/ASSEMBLY PROTEIN FLID"/>
    <property type="match status" value="1"/>
</dbReference>
<feature type="domain" description="Flagellar hook-associated protein 2 C-terminal" evidence="7">
    <location>
        <begin position="242"/>
        <end position="394"/>
    </location>
</feature>
<keyword evidence="9" id="KW-1185">Reference proteome</keyword>